<evidence type="ECO:0000256" key="1">
    <source>
        <dbReference type="SAM" id="Phobius"/>
    </source>
</evidence>
<dbReference type="InterPro" id="IPR012495">
    <property type="entry name" value="TadE-like_dom"/>
</dbReference>
<keyword evidence="1" id="KW-0472">Membrane</keyword>
<dbReference type="Pfam" id="PF07811">
    <property type="entry name" value="TadE"/>
    <property type="match status" value="1"/>
</dbReference>
<evidence type="ECO:0000313" key="3">
    <source>
        <dbReference type="EMBL" id="MEN7537128.1"/>
    </source>
</evidence>
<name>A0ABV0CWB4_9SPHN</name>
<feature type="domain" description="TadE-like" evidence="2">
    <location>
        <begin position="14"/>
        <end position="56"/>
    </location>
</feature>
<sequence>MTQSPPRLASNDRGAALVEFALIAPVLVAMLLGLFEIGYNLYTQAQLQGTIQKAARASTIENAGKGKAAIDARVEKAVTDIAPSAKVDFSRKSYATFSQIAQAEDFTDLDGNGTCNDGEQFEDANGNGIWDEDRGKEGMGGARDVVLYRVTVSYPRAFGISKLFGFSDEVEFEASTVLRNQPYDGQEVIAVTARCL</sequence>
<keyword evidence="4" id="KW-1185">Reference proteome</keyword>
<dbReference type="Proteomes" id="UP001484535">
    <property type="component" value="Unassembled WGS sequence"/>
</dbReference>
<dbReference type="RefSeq" id="WP_346784577.1">
    <property type="nucleotide sequence ID" value="NZ_JBDLBR010000002.1"/>
</dbReference>
<gene>
    <name evidence="3" type="ORF">ABDJ38_08075</name>
</gene>
<organism evidence="3 4">
    <name type="scientific">Aurantiacibacter flavus</name>
    <dbReference type="NCBI Taxonomy" id="3145232"/>
    <lineage>
        <taxon>Bacteria</taxon>
        <taxon>Pseudomonadati</taxon>
        <taxon>Pseudomonadota</taxon>
        <taxon>Alphaproteobacteria</taxon>
        <taxon>Sphingomonadales</taxon>
        <taxon>Erythrobacteraceae</taxon>
        <taxon>Aurantiacibacter</taxon>
    </lineage>
</organism>
<evidence type="ECO:0000259" key="2">
    <source>
        <dbReference type="Pfam" id="PF07811"/>
    </source>
</evidence>
<evidence type="ECO:0000313" key="4">
    <source>
        <dbReference type="Proteomes" id="UP001484535"/>
    </source>
</evidence>
<protein>
    <submittedName>
        <fullName evidence="3">TadE/TadG family type IV pilus assembly protein</fullName>
    </submittedName>
</protein>
<accession>A0ABV0CWB4</accession>
<reference evidence="3 4" key="1">
    <citation type="submission" date="2024-05" db="EMBL/GenBank/DDBJ databases">
        <authorList>
            <person name="Park S."/>
        </authorList>
    </citation>
    <scope>NUCLEOTIDE SEQUENCE [LARGE SCALE GENOMIC DNA]</scope>
    <source>
        <strain evidence="3 4">DGU5</strain>
    </source>
</reference>
<keyword evidence="1" id="KW-0812">Transmembrane</keyword>
<dbReference type="EMBL" id="JBDLBR010000002">
    <property type="protein sequence ID" value="MEN7537128.1"/>
    <property type="molecule type" value="Genomic_DNA"/>
</dbReference>
<keyword evidence="1" id="KW-1133">Transmembrane helix</keyword>
<comment type="caution">
    <text evidence="3">The sequence shown here is derived from an EMBL/GenBank/DDBJ whole genome shotgun (WGS) entry which is preliminary data.</text>
</comment>
<feature type="transmembrane region" description="Helical" evidence="1">
    <location>
        <begin position="20"/>
        <end position="42"/>
    </location>
</feature>
<proteinExistence type="predicted"/>